<evidence type="ECO:0000256" key="1">
    <source>
        <dbReference type="SAM" id="SignalP"/>
    </source>
</evidence>
<dbReference type="PANTHER" id="PTHR31104">
    <property type="entry name" value="PEPTIDE-N4-(N-ACETYL-BETA-GLUCOSAMINYL)ASPARAGINE AMIDASE A PROTEIN"/>
    <property type="match status" value="1"/>
</dbReference>
<evidence type="ECO:0000313" key="3">
    <source>
        <dbReference type="EMBL" id="MBP0726419.1"/>
    </source>
</evidence>
<accession>A0A940NQH8</accession>
<dbReference type="InterPro" id="IPR056948">
    <property type="entry name" value="PNGaseA_N"/>
</dbReference>
<proteinExistence type="predicted"/>
<comment type="caution">
    <text evidence="3">The sequence shown here is derived from an EMBL/GenBank/DDBJ whole genome shotgun (WGS) entry which is preliminary data.</text>
</comment>
<feature type="domain" description="Peptide N-acetyl-beta-D-glucosaminyl asparaginase amidase A N-terminal" evidence="2">
    <location>
        <begin position="77"/>
        <end position="363"/>
    </location>
</feature>
<dbReference type="EMBL" id="JAGIYQ010000011">
    <property type="protein sequence ID" value="MBP0726419.1"/>
    <property type="molecule type" value="Genomic_DNA"/>
</dbReference>
<gene>
    <name evidence="3" type="ORF">J5Y03_14760</name>
</gene>
<evidence type="ECO:0000259" key="2">
    <source>
        <dbReference type="Pfam" id="PF12222"/>
    </source>
</evidence>
<organism evidence="3 4">
    <name type="scientific">Gottfriedia endophytica</name>
    <dbReference type="NCBI Taxonomy" id="2820819"/>
    <lineage>
        <taxon>Bacteria</taxon>
        <taxon>Bacillati</taxon>
        <taxon>Bacillota</taxon>
        <taxon>Bacilli</taxon>
        <taxon>Bacillales</taxon>
        <taxon>Bacillaceae</taxon>
        <taxon>Gottfriedia</taxon>
    </lineage>
</organism>
<dbReference type="Proteomes" id="UP000682134">
    <property type="component" value="Unassembled WGS sequence"/>
</dbReference>
<dbReference type="Pfam" id="PF12222">
    <property type="entry name" value="PNGaseA"/>
    <property type="match status" value="1"/>
</dbReference>
<dbReference type="AlphaFoldDB" id="A0A940NQH8"/>
<dbReference type="InterPro" id="IPR021102">
    <property type="entry name" value="PNGase_A"/>
</dbReference>
<evidence type="ECO:0000313" key="4">
    <source>
        <dbReference type="Proteomes" id="UP000682134"/>
    </source>
</evidence>
<keyword evidence="4" id="KW-1185">Reference proteome</keyword>
<keyword evidence="1" id="KW-0732">Signal</keyword>
<dbReference type="RefSeq" id="WP_209406764.1">
    <property type="nucleotide sequence ID" value="NZ_JAGIYQ010000011.1"/>
</dbReference>
<feature type="signal peptide" evidence="1">
    <location>
        <begin position="1"/>
        <end position="31"/>
    </location>
</feature>
<name>A0A940NQH8_9BACI</name>
<sequence length="570" mass="62666">MKKKGLKLACTACTGLALVLVALGSTQSIFADKQAAQKKPVVGTLTVANKEQFSKTDNPISIGVPLSIPSTTPTIVKVLDKQKFGNAVPPVKSEVDLPSGKWRKVLLTITGTQQGRQYDRLFQIWAGSSQLFVGVTPEPTKDGIEWKIQKDVTEYLPILQGKQVLTTKLENYVNSTYTGVPEMSVQLEFFPEEKGNKEKDDDPLKIKTPEKIVSITKDAAPFYLYDNNPSMDVPLDLPNDLIGAYLDLYVVPQNDDEFWWSLQPAFREIEVYVDGQPAGAIWPEPTLFTGGVNPYLWRPIQGINTLDMPSYRVNLTPFAGLLGGKHTLSLKVGQHINYWLLSGSLFLYENDGKPTTGKIVKNTLSFPTNSDKTKNDLFGNDNNLFGENANQNYEIEGTIESKGESYTSSIQMSRNLTSDQTNYNEGGVQLVHNAQVVISDESFAKRGQGAATKHTETVYTLDSGSGYMTPNNGTPGFLLPSNLIQSLHVYNVLDGPTMKAPYESTLYLNTQGYASLNRASKDTAQGATTATVDFKDSMEHSYHQVLMSHGGQVTYNLELGSLAKKGKGNK</sequence>
<reference evidence="3" key="1">
    <citation type="submission" date="2021-04" db="EMBL/GenBank/DDBJ databases">
        <title>Genome seq and assembly of Bacillus sp.</title>
        <authorList>
            <person name="Chhetri G."/>
        </authorList>
    </citation>
    <scope>NUCLEOTIDE SEQUENCE</scope>
    <source>
        <strain evidence="3">RG28</strain>
    </source>
</reference>
<protein>
    <recommendedName>
        <fullName evidence="2">Peptide N-acetyl-beta-D-glucosaminyl asparaginase amidase A N-terminal domain-containing protein</fullName>
    </recommendedName>
</protein>
<feature type="chain" id="PRO_5037691276" description="Peptide N-acetyl-beta-D-glucosaminyl asparaginase amidase A N-terminal domain-containing protein" evidence="1">
    <location>
        <begin position="32"/>
        <end position="570"/>
    </location>
</feature>